<keyword evidence="3" id="KW-1185">Reference proteome</keyword>
<name>A0A3D8Q9U3_9HELO</name>
<accession>A0A3D8Q9U3</accession>
<evidence type="ECO:0000313" key="3">
    <source>
        <dbReference type="Proteomes" id="UP000256645"/>
    </source>
</evidence>
<comment type="caution">
    <text evidence="2">The sequence shown here is derived from an EMBL/GenBank/DDBJ whole genome shotgun (WGS) entry which is preliminary data.</text>
</comment>
<evidence type="ECO:0000256" key="1">
    <source>
        <dbReference type="SAM" id="SignalP"/>
    </source>
</evidence>
<evidence type="ECO:0000313" key="2">
    <source>
        <dbReference type="EMBL" id="RDW58596.1"/>
    </source>
</evidence>
<feature type="signal peptide" evidence="1">
    <location>
        <begin position="1"/>
        <end position="20"/>
    </location>
</feature>
<protein>
    <submittedName>
        <fullName evidence="2">Uncharacterized protein</fullName>
    </submittedName>
</protein>
<sequence>MKISVASIVATLSLTSTVAADDWQCNGAWGDGGLRRYSFKFQGYCEDRYGQCFLDALRSNGLPPHNWQAWDLGDGWWEADFSLTAGMGPEVNNAIKSVTNTWRGCWNGQ</sequence>
<dbReference type="EMBL" id="PDLM01000017">
    <property type="protein sequence ID" value="RDW58596.1"/>
    <property type="molecule type" value="Genomic_DNA"/>
</dbReference>
<gene>
    <name evidence="2" type="ORF">BP6252_13072</name>
</gene>
<dbReference type="STRING" id="1849047.A0A3D8Q9U3"/>
<keyword evidence="1" id="KW-0732">Signal</keyword>
<dbReference type="Proteomes" id="UP000256645">
    <property type="component" value="Unassembled WGS sequence"/>
</dbReference>
<dbReference type="AlphaFoldDB" id="A0A3D8Q9U3"/>
<feature type="chain" id="PRO_5017750537" evidence="1">
    <location>
        <begin position="21"/>
        <end position="109"/>
    </location>
</feature>
<reference evidence="2 3" key="1">
    <citation type="journal article" date="2018" name="IMA Fungus">
        <title>IMA Genome-F 9: Draft genome sequence of Annulohypoxylon stygium, Aspergillus mulundensis, Berkeleyomyces basicola (syn. Thielaviopsis basicola), Ceratocystis smalleyi, two Cercospora beticola strains, Coleophoma cylindrospora, Fusarium fracticaudum, Phialophora cf. hyalina, and Morchella septimelata.</title>
        <authorList>
            <person name="Wingfield B.D."/>
            <person name="Bills G.F."/>
            <person name="Dong Y."/>
            <person name="Huang W."/>
            <person name="Nel W.J."/>
            <person name="Swalarsk-Parry B.S."/>
            <person name="Vaghefi N."/>
            <person name="Wilken P.M."/>
            <person name="An Z."/>
            <person name="de Beer Z.W."/>
            <person name="De Vos L."/>
            <person name="Chen L."/>
            <person name="Duong T.A."/>
            <person name="Gao Y."/>
            <person name="Hammerbacher A."/>
            <person name="Kikkert J.R."/>
            <person name="Li Y."/>
            <person name="Li H."/>
            <person name="Li K."/>
            <person name="Li Q."/>
            <person name="Liu X."/>
            <person name="Ma X."/>
            <person name="Naidoo K."/>
            <person name="Pethybridge S.J."/>
            <person name="Sun J."/>
            <person name="Steenkamp E.T."/>
            <person name="van der Nest M.A."/>
            <person name="van Wyk S."/>
            <person name="Wingfield M.J."/>
            <person name="Xiong C."/>
            <person name="Yue Q."/>
            <person name="Zhang X."/>
        </authorList>
    </citation>
    <scope>NUCLEOTIDE SEQUENCE [LARGE SCALE GENOMIC DNA]</scope>
    <source>
        <strain evidence="2 3">BP6252</strain>
    </source>
</reference>
<organism evidence="2 3">
    <name type="scientific">Coleophoma cylindrospora</name>
    <dbReference type="NCBI Taxonomy" id="1849047"/>
    <lineage>
        <taxon>Eukaryota</taxon>
        <taxon>Fungi</taxon>
        <taxon>Dikarya</taxon>
        <taxon>Ascomycota</taxon>
        <taxon>Pezizomycotina</taxon>
        <taxon>Leotiomycetes</taxon>
        <taxon>Helotiales</taxon>
        <taxon>Dermateaceae</taxon>
        <taxon>Coleophoma</taxon>
    </lineage>
</organism>
<dbReference type="OrthoDB" id="5152241at2759"/>
<proteinExistence type="predicted"/>